<dbReference type="PANTHER" id="PTHR45348">
    <property type="entry name" value="HYPOTHETICAL OXIDOREDUCTASE (EUROFUNG)"/>
    <property type="match status" value="1"/>
</dbReference>
<protein>
    <recommendedName>
        <fullName evidence="3">Enoyl reductase (ER) domain-containing protein</fullName>
    </recommendedName>
</protein>
<name>A0A8H7TNU9_BIOOC</name>
<feature type="domain" description="Enoyl reductase (ER)" evidence="3">
    <location>
        <begin position="15"/>
        <end position="369"/>
    </location>
</feature>
<proteinExistence type="inferred from homology"/>
<dbReference type="CDD" id="cd08249">
    <property type="entry name" value="enoyl_reductase_like"/>
    <property type="match status" value="1"/>
</dbReference>
<dbReference type="SUPFAM" id="SSF51735">
    <property type="entry name" value="NAD(P)-binding Rossmann-fold domains"/>
    <property type="match status" value="1"/>
</dbReference>
<evidence type="ECO:0000259" key="3">
    <source>
        <dbReference type="SMART" id="SM00829"/>
    </source>
</evidence>
<dbReference type="EMBL" id="JADCTT010000006">
    <property type="protein sequence ID" value="KAF9751197.1"/>
    <property type="molecule type" value="Genomic_DNA"/>
</dbReference>
<keyword evidence="2" id="KW-0560">Oxidoreductase</keyword>
<evidence type="ECO:0000313" key="5">
    <source>
        <dbReference type="Proteomes" id="UP000616885"/>
    </source>
</evidence>
<dbReference type="InterPro" id="IPR036291">
    <property type="entry name" value="NAD(P)-bd_dom_sf"/>
</dbReference>
<evidence type="ECO:0000256" key="1">
    <source>
        <dbReference type="ARBA" id="ARBA00008072"/>
    </source>
</evidence>
<sequence>MPTNRAAFQPRRKASCIQVRDTPYPVAGEGQLVVRTAAIAINPIDHLIQSRGDIMFTHIKYPFILGMDVSGEVVSVGNGVTRIRPGDRVFGLCRSTSAAVNDSAQGAFQSYTVLQEDLTSNITNSEISYPEASVFPLAMLTASSALFDRAQLGLYLPKQQARPSSGKAVIIWGGSSSVGCCAIQLAVAAGYEVYTTASTHNHALMQKLGATQAWDYQDTTVVQEMADELAGKNLVGAVAIGKGAAEKCMEVLVKCKAERKHVAMATFPVPDQEPGFLPVFQIMASFIAWTVAYKLRGLFNGVSSAFVDVEPTIGNGIAKYIFTEYLPKALESGSIIAAPEVQIVGEGLENIQEAMDTLRRGVSAKKLVVTL</sequence>
<dbReference type="Pfam" id="PF08240">
    <property type="entry name" value="ADH_N"/>
    <property type="match status" value="1"/>
</dbReference>
<dbReference type="InterPro" id="IPR047122">
    <property type="entry name" value="Trans-enoyl_RdTase-like"/>
</dbReference>
<dbReference type="Gene3D" id="3.40.50.720">
    <property type="entry name" value="NAD(P)-binding Rossmann-like Domain"/>
    <property type="match status" value="1"/>
</dbReference>
<evidence type="ECO:0000256" key="2">
    <source>
        <dbReference type="ARBA" id="ARBA00023002"/>
    </source>
</evidence>
<dbReference type="SUPFAM" id="SSF50129">
    <property type="entry name" value="GroES-like"/>
    <property type="match status" value="1"/>
</dbReference>
<dbReference type="InterPro" id="IPR013149">
    <property type="entry name" value="ADH-like_C"/>
</dbReference>
<reference evidence="4" key="1">
    <citation type="submission" date="2020-10" db="EMBL/GenBank/DDBJ databases">
        <title>High-Quality Genome Resource of Clonostachys rosea strain S41 by Oxford Nanopore Long-Read Sequencing.</title>
        <authorList>
            <person name="Wang H."/>
        </authorList>
    </citation>
    <scope>NUCLEOTIDE SEQUENCE</scope>
    <source>
        <strain evidence="4">S41</strain>
    </source>
</reference>
<dbReference type="InterPro" id="IPR011032">
    <property type="entry name" value="GroES-like_sf"/>
</dbReference>
<dbReference type="InterPro" id="IPR013154">
    <property type="entry name" value="ADH-like_N"/>
</dbReference>
<accession>A0A8H7TNU9</accession>
<organism evidence="4 5">
    <name type="scientific">Bionectria ochroleuca</name>
    <name type="common">Gliocladium roseum</name>
    <dbReference type="NCBI Taxonomy" id="29856"/>
    <lineage>
        <taxon>Eukaryota</taxon>
        <taxon>Fungi</taxon>
        <taxon>Dikarya</taxon>
        <taxon>Ascomycota</taxon>
        <taxon>Pezizomycotina</taxon>
        <taxon>Sordariomycetes</taxon>
        <taxon>Hypocreomycetidae</taxon>
        <taxon>Hypocreales</taxon>
        <taxon>Bionectriaceae</taxon>
        <taxon>Clonostachys</taxon>
    </lineage>
</organism>
<dbReference type="GO" id="GO:0016651">
    <property type="term" value="F:oxidoreductase activity, acting on NAD(P)H"/>
    <property type="evidence" value="ECO:0007669"/>
    <property type="project" value="InterPro"/>
</dbReference>
<dbReference type="Proteomes" id="UP000616885">
    <property type="component" value="Unassembled WGS sequence"/>
</dbReference>
<comment type="caution">
    <text evidence="4">The sequence shown here is derived from an EMBL/GenBank/DDBJ whole genome shotgun (WGS) entry which is preliminary data.</text>
</comment>
<dbReference type="SMART" id="SM00829">
    <property type="entry name" value="PKS_ER"/>
    <property type="match status" value="1"/>
</dbReference>
<dbReference type="Gene3D" id="3.90.180.10">
    <property type="entry name" value="Medium-chain alcohol dehydrogenases, catalytic domain"/>
    <property type="match status" value="1"/>
</dbReference>
<evidence type="ECO:0000313" key="4">
    <source>
        <dbReference type="EMBL" id="KAF9751197.1"/>
    </source>
</evidence>
<dbReference type="PANTHER" id="PTHR45348:SF2">
    <property type="entry name" value="ZINC-TYPE ALCOHOL DEHYDROGENASE-LIKE PROTEIN C2E1P3.01"/>
    <property type="match status" value="1"/>
</dbReference>
<dbReference type="InterPro" id="IPR020843">
    <property type="entry name" value="ER"/>
</dbReference>
<gene>
    <name evidence="4" type="ORF">IM811_015417</name>
</gene>
<dbReference type="AlphaFoldDB" id="A0A8H7TNU9"/>
<dbReference type="Pfam" id="PF00107">
    <property type="entry name" value="ADH_zinc_N"/>
    <property type="match status" value="1"/>
</dbReference>
<comment type="similarity">
    <text evidence="1">Belongs to the zinc-containing alcohol dehydrogenase family.</text>
</comment>